<evidence type="ECO:0000259" key="9">
    <source>
        <dbReference type="PROSITE" id="PS50011"/>
    </source>
</evidence>
<dbReference type="GO" id="GO:0004674">
    <property type="term" value="F:protein serine/threonine kinase activity"/>
    <property type="evidence" value="ECO:0007669"/>
    <property type="project" value="UniProtKB-KW"/>
</dbReference>
<comment type="catalytic activity">
    <reaction evidence="8">
        <text>L-seryl-[protein] + ATP = O-phospho-L-seryl-[protein] + ADP + H(+)</text>
        <dbReference type="Rhea" id="RHEA:17989"/>
        <dbReference type="Rhea" id="RHEA-COMP:9863"/>
        <dbReference type="Rhea" id="RHEA-COMP:11604"/>
        <dbReference type="ChEBI" id="CHEBI:15378"/>
        <dbReference type="ChEBI" id="CHEBI:29999"/>
        <dbReference type="ChEBI" id="CHEBI:30616"/>
        <dbReference type="ChEBI" id="CHEBI:83421"/>
        <dbReference type="ChEBI" id="CHEBI:456216"/>
        <dbReference type="EC" id="2.7.11.1"/>
    </reaction>
</comment>
<dbReference type="PANTHER" id="PTHR45707">
    <property type="entry name" value="C2 CALCIUM/LIPID-BINDING PLANT PHOSPHORIBOSYLTRANSFERASE FAMILY PROTEIN"/>
    <property type="match status" value="1"/>
</dbReference>
<dbReference type="InterPro" id="IPR011009">
    <property type="entry name" value="Kinase-like_dom_sf"/>
</dbReference>
<evidence type="ECO:0000256" key="3">
    <source>
        <dbReference type="ARBA" id="ARBA00022679"/>
    </source>
</evidence>
<proteinExistence type="predicted"/>
<dbReference type="EMBL" id="JACEFO010001663">
    <property type="protein sequence ID" value="KAF8724399.1"/>
    <property type="molecule type" value="Genomic_DNA"/>
</dbReference>
<evidence type="ECO:0000256" key="2">
    <source>
        <dbReference type="ARBA" id="ARBA00022527"/>
    </source>
</evidence>
<protein>
    <recommendedName>
        <fullName evidence="1">non-specific serine/threonine protein kinase</fullName>
        <ecNumber evidence="1">2.7.11.1</ecNumber>
    </recommendedName>
</protein>
<organism evidence="10 11">
    <name type="scientific">Digitaria exilis</name>
    <dbReference type="NCBI Taxonomy" id="1010633"/>
    <lineage>
        <taxon>Eukaryota</taxon>
        <taxon>Viridiplantae</taxon>
        <taxon>Streptophyta</taxon>
        <taxon>Embryophyta</taxon>
        <taxon>Tracheophyta</taxon>
        <taxon>Spermatophyta</taxon>
        <taxon>Magnoliopsida</taxon>
        <taxon>Liliopsida</taxon>
        <taxon>Poales</taxon>
        <taxon>Poaceae</taxon>
        <taxon>PACMAD clade</taxon>
        <taxon>Panicoideae</taxon>
        <taxon>Panicodae</taxon>
        <taxon>Paniceae</taxon>
        <taxon>Anthephorinae</taxon>
        <taxon>Digitaria</taxon>
    </lineage>
</organism>
<dbReference type="Proteomes" id="UP000636709">
    <property type="component" value="Unassembled WGS sequence"/>
</dbReference>
<evidence type="ECO:0000256" key="8">
    <source>
        <dbReference type="ARBA" id="ARBA00048679"/>
    </source>
</evidence>
<comment type="caution">
    <text evidence="10">The sequence shown here is derived from an EMBL/GenBank/DDBJ whole genome shotgun (WGS) entry which is preliminary data.</text>
</comment>
<dbReference type="SUPFAM" id="SSF56112">
    <property type="entry name" value="Protein kinase-like (PK-like)"/>
    <property type="match status" value="1"/>
</dbReference>
<dbReference type="Gene3D" id="3.30.200.20">
    <property type="entry name" value="Phosphorylase Kinase, domain 1"/>
    <property type="match status" value="1"/>
</dbReference>
<evidence type="ECO:0000256" key="7">
    <source>
        <dbReference type="ARBA" id="ARBA00047899"/>
    </source>
</evidence>
<keyword evidence="3" id="KW-0808">Transferase</keyword>
<gene>
    <name evidence="10" type="ORF">HU200_021435</name>
</gene>
<keyword evidence="11" id="KW-1185">Reference proteome</keyword>
<dbReference type="AlphaFoldDB" id="A0A835F0D7"/>
<dbReference type="PANTHER" id="PTHR45707:SF50">
    <property type="entry name" value="VESICLE-ASSOCIATED PROTEIN 1-1"/>
    <property type="match status" value="1"/>
</dbReference>
<evidence type="ECO:0000313" key="10">
    <source>
        <dbReference type="EMBL" id="KAF8724399.1"/>
    </source>
</evidence>
<dbReference type="OrthoDB" id="658521at2759"/>
<feature type="domain" description="Protein kinase" evidence="9">
    <location>
        <begin position="31"/>
        <end position="256"/>
    </location>
</feature>
<comment type="catalytic activity">
    <reaction evidence="7">
        <text>L-threonyl-[protein] + ATP = O-phospho-L-threonyl-[protein] + ADP + H(+)</text>
        <dbReference type="Rhea" id="RHEA:46608"/>
        <dbReference type="Rhea" id="RHEA-COMP:11060"/>
        <dbReference type="Rhea" id="RHEA-COMP:11605"/>
        <dbReference type="ChEBI" id="CHEBI:15378"/>
        <dbReference type="ChEBI" id="CHEBI:30013"/>
        <dbReference type="ChEBI" id="CHEBI:30616"/>
        <dbReference type="ChEBI" id="CHEBI:61977"/>
        <dbReference type="ChEBI" id="CHEBI:456216"/>
        <dbReference type="EC" id="2.7.11.1"/>
    </reaction>
</comment>
<accession>A0A835F0D7</accession>
<evidence type="ECO:0000256" key="1">
    <source>
        <dbReference type="ARBA" id="ARBA00012513"/>
    </source>
</evidence>
<dbReference type="FunFam" id="1.10.510.10:FF:001023">
    <property type="entry name" value="Os07g0541700 protein"/>
    <property type="match status" value="1"/>
</dbReference>
<dbReference type="PROSITE" id="PS00108">
    <property type="entry name" value="PROTEIN_KINASE_ST"/>
    <property type="match status" value="1"/>
</dbReference>
<evidence type="ECO:0000256" key="5">
    <source>
        <dbReference type="ARBA" id="ARBA00022777"/>
    </source>
</evidence>
<dbReference type="InterPro" id="IPR000719">
    <property type="entry name" value="Prot_kinase_dom"/>
</dbReference>
<keyword evidence="4" id="KW-0547">Nucleotide-binding</keyword>
<keyword evidence="6" id="KW-0067">ATP-binding</keyword>
<dbReference type="GO" id="GO:0005524">
    <property type="term" value="F:ATP binding"/>
    <property type="evidence" value="ECO:0007669"/>
    <property type="project" value="UniProtKB-KW"/>
</dbReference>
<keyword evidence="2" id="KW-0723">Serine/threonine-protein kinase</keyword>
<keyword evidence="5" id="KW-0418">Kinase</keyword>
<reference evidence="10" key="1">
    <citation type="submission" date="2020-07" db="EMBL/GenBank/DDBJ databases">
        <title>Genome sequence and genetic diversity analysis of an under-domesticated orphan crop, white fonio (Digitaria exilis).</title>
        <authorList>
            <person name="Bennetzen J.L."/>
            <person name="Chen S."/>
            <person name="Ma X."/>
            <person name="Wang X."/>
            <person name="Yssel A.E.J."/>
            <person name="Chaluvadi S.R."/>
            <person name="Johnson M."/>
            <person name="Gangashetty P."/>
            <person name="Hamidou F."/>
            <person name="Sanogo M.D."/>
            <person name="Zwaenepoel A."/>
            <person name="Wallace J."/>
            <person name="Van De Peer Y."/>
            <person name="Van Deynze A."/>
        </authorList>
    </citation>
    <scope>NUCLEOTIDE SEQUENCE</scope>
    <source>
        <tissue evidence="10">Leaves</tissue>
    </source>
</reference>
<dbReference type="SMART" id="SM00220">
    <property type="entry name" value="S_TKc"/>
    <property type="match status" value="1"/>
</dbReference>
<sequence length="256" mass="29469">MDLNILERTVERKEKPRHLKLPLLKLITDNFSDKLIIGTGGCAHIYKGILPNGIIAVKKIFYSNTIEDKMFTQELKCMMKVEHKNIVRLMGYCSHTEEKEVHFEGHTIMAEKRERLLCLEYISDESLANHITDELRGLEWHKRYQIIKGICEGLFYLHEKKHIVHMDIKPANILLDDHMVPKIIDFGLSTFDDESLDVTADRLRSLGYCAPEYLYHGNISMKSDIYSLGVVILEVVTGSKRSPTVAKVTVFCFTLT</sequence>
<dbReference type="Pfam" id="PF00069">
    <property type="entry name" value="Pkinase"/>
    <property type="match status" value="1"/>
</dbReference>
<evidence type="ECO:0000256" key="6">
    <source>
        <dbReference type="ARBA" id="ARBA00022840"/>
    </source>
</evidence>
<evidence type="ECO:0000313" key="11">
    <source>
        <dbReference type="Proteomes" id="UP000636709"/>
    </source>
</evidence>
<dbReference type="InterPro" id="IPR008271">
    <property type="entry name" value="Ser/Thr_kinase_AS"/>
</dbReference>
<evidence type="ECO:0000256" key="4">
    <source>
        <dbReference type="ARBA" id="ARBA00022741"/>
    </source>
</evidence>
<name>A0A835F0D7_9POAL</name>
<dbReference type="EC" id="2.7.11.1" evidence="1"/>
<dbReference type="Gene3D" id="1.10.510.10">
    <property type="entry name" value="Transferase(Phosphotransferase) domain 1"/>
    <property type="match status" value="1"/>
</dbReference>
<dbReference type="PROSITE" id="PS50011">
    <property type="entry name" value="PROTEIN_KINASE_DOM"/>
    <property type="match status" value="1"/>
</dbReference>